<gene>
    <name evidence="1" type="ORF">H8B15_20475</name>
</gene>
<evidence type="ECO:0000313" key="2">
    <source>
        <dbReference type="Proteomes" id="UP000622017"/>
    </source>
</evidence>
<dbReference type="RefSeq" id="WP_187321508.1">
    <property type="nucleotide sequence ID" value="NZ_JACSCY010000028.1"/>
</dbReference>
<proteinExistence type="predicted"/>
<evidence type="ECO:0000313" key="1">
    <source>
        <dbReference type="EMBL" id="MBC6613308.1"/>
    </source>
</evidence>
<dbReference type="PANTHER" id="PTHR33361">
    <property type="entry name" value="GLR0591 PROTEIN"/>
    <property type="match status" value="1"/>
</dbReference>
<organism evidence="1 2">
    <name type="scientific">Hymenobacter citatus</name>
    <dbReference type="NCBI Taxonomy" id="2763506"/>
    <lineage>
        <taxon>Bacteria</taxon>
        <taxon>Pseudomonadati</taxon>
        <taxon>Bacteroidota</taxon>
        <taxon>Cytophagia</taxon>
        <taxon>Cytophagales</taxon>
        <taxon>Hymenobacteraceae</taxon>
        <taxon>Hymenobacter</taxon>
    </lineage>
</organism>
<dbReference type="Pfam" id="PF05960">
    <property type="entry name" value="DUF885"/>
    <property type="match status" value="1"/>
</dbReference>
<accession>A0ABR7MQQ4</accession>
<keyword evidence="2" id="KW-1185">Reference proteome</keyword>
<dbReference type="InterPro" id="IPR010281">
    <property type="entry name" value="DUF885"/>
</dbReference>
<reference evidence="1 2" key="1">
    <citation type="submission" date="2020-08" db="EMBL/GenBank/DDBJ databases">
        <title>Hymenobacter sp.</title>
        <authorList>
            <person name="Kim M.K."/>
        </authorList>
    </citation>
    <scope>NUCLEOTIDE SEQUENCE [LARGE SCALE GENOMIC DNA]</scope>
    <source>
        <strain evidence="1 2">BT507</strain>
    </source>
</reference>
<protein>
    <submittedName>
        <fullName evidence="1">DUF885 domain-containing protein</fullName>
    </submittedName>
</protein>
<name>A0ABR7MQQ4_9BACT</name>
<comment type="caution">
    <text evidence="1">The sequence shown here is derived from an EMBL/GenBank/DDBJ whole genome shotgun (WGS) entry which is preliminary data.</text>
</comment>
<dbReference type="PANTHER" id="PTHR33361:SF16">
    <property type="entry name" value="DUF885 DOMAIN-CONTAINING PROTEIN"/>
    <property type="match status" value="1"/>
</dbReference>
<sequence>MKNFLLAGAAACFLLSCSEQKKKPAETAETSTRVPKPASLRALYSNYWEQQSRFFPLEATGQGDNRFNNRLPNDQTHAFRDSLRTFYQTSLDQLHLFQRDSLAENDKISYDIFEYEMQTRLGGLKLNTWQMPFQQFWGLPLTMGQLGAGTGNQPFKTAKDYDNWLGRTKGFAVWADSAIANFRVGMRTGVVLPRPLVEKMIPQMEAFVVSDPTKSLFFAPVKQFPEGVSEVDQQRLVDSYKAAILTQLVPTYRKLADFLKNEYLPAARTTTGISEIPNGADTYRYYVHYWTTTDKTPEEIYQTGRAEVSRIRGEMEEIKVKVGFKGDLAAFFEHLKTDKQFTPYQNSEQVLNAFRGIQTRIEPNLKKMFGRTPKTPFEIRQTEAFRAASASAEYNQGSPDGARPGIFYIPILNAREFNVTSGMESLFLHEAIPGHHYQISLQQENDSLPKFRRFAWYGAMGEGWALYTESLGRELGLYTDPYQRMGALGDEIHRAIRLVVDVGMHTKGMTREEAIQYMMENEAISEQGATAEIERYMAIPGQALSYKVGALKIQELRAKYQKLLGATQKLRPRNPRERSSHFSLSAFHDELLKDGVMPLSVLERKMDAWAEDQR</sequence>
<dbReference type="Proteomes" id="UP000622017">
    <property type="component" value="Unassembled WGS sequence"/>
</dbReference>
<dbReference type="EMBL" id="JACSCY010000028">
    <property type="protein sequence ID" value="MBC6613308.1"/>
    <property type="molecule type" value="Genomic_DNA"/>
</dbReference>
<dbReference type="PROSITE" id="PS51257">
    <property type="entry name" value="PROKAR_LIPOPROTEIN"/>
    <property type="match status" value="1"/>
</dbReference>